<comment type="similarity">
    <text evidence="1">Belongs to the relA/spoT family.</text>
</comment>
<dbReference type="InterPro" id="IPR012675">
    <property type="entry name" value="Beta-grasp_dom_sf"/>
</dbReference>
<dbReference type="SUPFAM" id="SSF81301">
    <property type="entry name" value="Nucleotidyltransferase"/>
    <property type="match status" value="1"/>
</dbReference>
<dbReference type="Pfam" id="PF04607">
    <property type="entry name" value="RelA_SpoT"/>
    <property type="match status" value="1"/>
</dbReference>
<evidence type="ECO:0000313" key="5">
    <source>
        <dbReference type="Proteomes" id="UP000034644"/>
    </source>
</evidence>
<dbReference type="NCBIfam" id="TIGR00691">
    <property type="entry name" value="spoT_relA"/>
    <property type="match status" value="1"/>
</dbReference>
<dbReference type="InterPro" id="IPR002912">
    <property type="entry name" value="ACT_dom"/>
</dbReference>
<dbReference type="Gene3D" id="1.10.3210.10">
    <property type="entry name" value="Hypothetical protein af1432"/>
    <property type="match status" value="1"/>
</dbReference>
<dbReference type="InterPro" id="IPR043519">
    <property type="entry name" value="NT_sf"/>
</dbReference>
<evidence type="ECO:0000256" key="1">
    <source>
        <dbReference type="RuleBase" id="RU003847"/>
    </source>
</evidence>
<dbReference type="SUPFAM" id="SSF81271">
    <property type="entry name" value="TGS-like"/>
    <property type="match status" value="1"/>
</dbReference>
<dbReference type="PANTHER" id="PTHR21262">
    <property type="entry name" value="GUANOSINE-3',5'-BIS DIPHOSPHATE 3'-PYROPHOSPHOHYDROLASE"/>
    <property type="match status" value="1"/>
</dbReference>
<dbReference type="InterPro" id="IPR007685">
    <property type="entry name" value="RelA_SpoT"/>
</dbReference>
<dbReference type="Pfam" id="PF02824">
    <property type="entry name" value="TGS"/>
    <property type="match status" value="1"/>
</dbReference>
<dbReference type="SUPFAM" id="SSF55021">
    <property type="entry name" value="ACT-like"/>
    <property type="match status" value="1"/>
</dbReference>
<protein>
    <submittedName>
        <fullName evidence="4">(P)ppGpp synthetase, RelA/SpoT family</fullName>
    </submittedName>
</protein>
<dbReference type="CDD" id="cd01668">
    <property type="entry name" value="TGS_RSH"/>
    <property type="match status" value="1"/>
</dbReference>
<dbReference type="CDD" id="cd00077">
    <property type="entry name" value="HDc"/>
    <property type="match status" value="1"/>
</dbReference>
<feature type="domain" description="ACT" evidence="2">
    <location>
        <begin position="498"/>
        <end position="572"/>
    </location>
</feature>
<comment type="function">
    <text evidence="1">In eubacteria ppGpp (guanosine 3'-diphosphate 5'-diphosphate) is a mediator of the stringent response that coordinates a variety of cellular activities in response to changes in nutritional abundance.</text>
</comment>
<dbReference type="GO" id="GO:0005886">
    <property type="term" value="C:plasma membrane"/>
    <property type="evidence" value="ECO:0007669"/>
    <property type="project" value="TreeGrafter"/>
</dbReference>
<dbReference type="AlphaFoldDB" id="A0A0G1N9U3"/>
<sequence>MTIESLIQNLKNKDIKQADLDLINRAYLTAEQAHRGQKRFSGEDYIIHPLKTADFLTRLNFIDAPTIAAALLHDTVEDTGLPLEKIEKDFGPEVAFLINGITKLGKIKYQGVERRVENLRKMFLAMAEDIRVILIKLADRHHNMQTLDFVRKEKQKRIALETLEIYTPIAYRLGMGELKGQLEDLAFPYAYPDEHRWLMTNIKEKYQQRQEYLKKLVPILERELKKENVSVEEINLRAKHYYSLYQKLIRHEMNLDKIHDLAALRIVVSNIDQCYGALGVVHKLWRPLPDKIKDYIALPKPNGYQSIHTTVFCLDDKITEFQIRTKQMHEIAENGIAAHWAYSEAGKPDEGARLDEKKFGWVQQLREWQAEVSGTEEFLESLKIDFFKNRIFVLTPKGDVIDLPQDATPVDFAYHIHSEIGEQCAGAKVNGKIVPLNTPLQNSDIVEILIQKNKKPSEGWLDFIKTTYAKNKVKKHFQKKLHSFADRTVKNQTPQKAEIRIVSSDRVGLLKDISSILSSQNINIITLNTDSTDNPYPDIFITISAKDKLNINRLVLKLKEVKGVAEVGCKLL</sequence>
<dbReference type="PROSITE" id="PS51671">
    <property type="entry name" value="ACT"/>
    <property type="match status" value="1"/>
</dbReference>
<evidence type="ECO:0000259" key="2">
    <source>
        <dbReference type="PROSITE" id="PS51671"/>
    </source>
</evidence>
<dbReference type="FunFam" id="3.30.460.10:FF:000001">
    <property type="entry name" value="GTP pyrophosphokinase RelA"/>
    <property type="match status" value="1"/>
</dbReference>
<dbReference type="InterPro" id="IPR004095">
    <property type="entry name" value="TGS"/>
</dbReference>
<dbReference type="Gene3D" id="3.30.460.10">
    <property type="entry name" value="Beta Polymerase, domain 2"/>
    <property type="match status" value="1"/>
</dbReference>
<reference evidence="4 5" key="1">
    <citation type="journal article" date="2015" name="Nature">
        <title>rRNA introns, odd ribosomes, and small enigmatic genomes across a large radiation of phyla.</title>
        <authorList>
            <person name="Brown C.T."/>
            <person name="Hug L.A."/>
            <person name="Thomas B.C."/>
            <person name="Sharon I."/>
            <person name="Castelle C.J."/>
            <person name="Singh A."/>
            <person name="Wilkins M.J."/>
            <person name="Williams K.H."/>
            <person name="Banfield J.F."/>
        </authorList>
    </citation>
    <scope>NUCLEOTIDE SEQUENCE [LARGE SCALE GENOMIC DNA]</scope>
</reference>
<dbReference type="Gene3D" id="3.10.20.30">
    <property type="match status" value="1"/>
</dbReference>
<proteinExistence type="inferred from homology"/>
<dbReference type="CDD" id="cd04876">
    <property type="entry name" value="ACT_RelA-SpoT"/>
    <property type="match status" value="1"/>
</dbReference>
<feature type="domain" description="TGS" evidence="3">
    <location>
        <begin position="387"/>
        <end position="450"/>
    </location>
</feature>
<dbReference type="Pfam" id="PF13328">
    <property type="entry name" value="HD_4"/>
    <property type="match status" value="1"/>
</dbReference>
<name>A0A0G1N9U3_9BACT</name>
<dbReference type="SUPFAM" id="SSF109604">
    <property type="entry name" value="HD-domain/PDEase-like"/>
    <property type="match status" value="1"/>
</dbReference>
<dbReference type="Gene3D" id="3.30.70.260">
    <property type="match status" value="1"/>
</dbReference>
<dbReference type="InterPro" id="IPR033655">
    <property type="entry name" value="TGS_RelA/SpoT"/>
</dbReference>
<comment type="caution">
    <text evidence="4">The sequence shown here is derived from an EMBL/GenBank/DDBJ whole genome shotgun (WGS) entry which is preliminary data.</text>
</comment>
<dbReference type="FunFam" id="1.10.3210.10:FF:000001">
    <property type="entry name" value="GTP pyrophosphokinase RelA"/>
    <property type="match status" value="1"/>
</dbReference>
<dbReference type="EMBL" id="LCLO01000036">
    <property type="protein sequence ID" value="KKU17329.1"/>
    <property type="molecule type" value="Genomic_DNA"/>
</dbReference>
<dbReference type="SMART" id="SM00954">
    <property type="entry name" value="RelA_SpoT"/>
    <property type="match status" value="1"/>
</dbReference>
<dbReference type="Pfam" id="PF13291">
    <property type="entry name" value="ACT_4"/>
    <property type="match status" value="1"/>
</dbReference>
<dbReference type="SMART" id="SM00471">
    <property type="entry name" value="HDc"/>
    <property type="match status" value="1"/>
</dbReference>
<dbReference type="InterPro" id="IPR003607">
    <property type="entry name" value="HD/PDEase_dom"/>
</dbReference>
<dbReference type="InterPro" id="IPR012676">
    <property type="entry name" value="TGS-like"/>
</dbReference>
<dbReference type="PROSITE" id="PS51880">
    <property type="entry name" value="TGS"/>
    <property type="match status" value="1"/>
</dbReference>
<dbReference type="CDD" id="cd05399">
    <property type="entry name" value="NT_Rel-Spo_like"/>
    <property type="match status" value="1"/>
</dbReference>
<accession>A0A0G1N9U3</accession>
<evidence type="ECO:0000313" key="4">
    <source>
        <dbReference type="EMBL" id="KKU17329.1"/>
    </source>
</evidence>
<evidence type="ECO:0000259" key="3">
    <source>
        <dbReference type="PROSITE" id="PS51880"/>
    </source>
</evidence>
<dbReference type="InterPro" id="IPR004811">
    <property type="entry name" value="RelA/Spo_fam"/>
</dbReference>
<dbReference type="GO" id="GO:0015969">
    <property type="term" value="P:guanosine tetraphosphate metabolic process"/>
    <property type="evidence" value="ECO:0007669"/>
    <property type="project" value="InterPro"/>
</dbReference>
<dbReference type="InterPro" id="IPR045865">
    <property type="entry name" value="ACT-like_dom_sf"/>
</dbReference>
<dbReference type="PATRIC" id="fig|1618614.3.peg.462"/>
<organism evidence="4 5">
    <name type="scientific">Candidatus Azambacteria bacterium GW2011_GWA2_45_90</name>
    <dbReference type="NCBI Taxonomy" id="1618614"/>
    <lineage>
        <taxon>Bacteria</taxon>
        <taxon>Candidatus Azamiibacteriota</taxon>
    </lineage>
</organism>
<dbReference type="Proteomes" id="UP000034644">
    <property type="component" value="Unassembled WGS sequence"/>
</dbReference>
<dbReference type="FunFam" id="3.10.20.30:FF:000002">
    <property type="entry name" value="GTP pyrophosphokinase (RelA/SpoT)"/>
    <property type="match status" value="1"/>
</dbReference>
<dbReference type="PANTHER" id="PTHR21262:SF31">
    <property type="entry name" value="GTP PYROPHOSPHOKINASE"/>
    <property type="match status" value="1"/>
</dbReference>
<gene>
    <name evidence="4" type="ORF">UX27_C0036G0007</name>
</gene>